<dbReference type="EMBL" id="ML213522">
    <property type="protein sequence ID" value="TFK47763.1"/>
    <property type="molecule type" value="Genomic_DNA"/>
</dbReference>
<gene>
    <name evidence="2" type="ORF">OE88DRAFT_1647540</name>
</gene>
<feature type="compositionally biased region" description="Polar residues" evidence="1">
    <location>
        <begin position="19"/>
        <end position="28"/>
    </location>
</feature>
<dbReference type="AlphaFoldDB" id="A0A5C3MSA1"/>
<sequence length="231" mass="24195">MPFSGRSTSAPPVSVRESGFTSVSSPSPAWQTQMKGLLCDSGQLASCNFDFDPPRLVSISYPLTLAGNLILPSALAKYLKKYDVLYPHCMCNVRCRCIHCRGGVNKGSVLEGDNLLTWFYDESFYSSSYTPSSGAESFATAAAVDSLSAASSADSFTTALSADSLAASSSAGFFTALSASSPGSSPAGQKPGPVTQLPWDQDRLFEQGLGLAPKPEPPSLLLSPPYAVAVL</sequence>
<accession>A0A5C3MSA1</accession>
<keyword evidence="3" id="KW-1185">Reference proteome</keyword>
<name>A0A5C3MSA1_9AGAM</name>
<reference evidence="2 3" key="1">
    <citation type="journal article" date="2019" name="Nat. Ecol. Evol.">
        <title>Megaphylogeny resolves global patterns of mushroom evolution.</title>
        <authorList>
            <person name="Varga T."/>
            <person name="Krizsan K."/>
            <person name="Foldi C."/>
            <person name="Dima B."/>
            <person name="Sanchez-Garcia M."/>
            <person name="Sanchez-Ramirez S."/>
            <person name="Szollosi G.J."/>
            <person name="Szarkandi J.G."/>
            <person name="Papp V."/>
            <person name="Albert L."/>
            <person name="Andreopoulos W."/>
            <person name="Angelini C."/>
            <person name="Antonin V."/>
            <person name="Barry K.W."/>
            <person name="Bougher N.L."/>
            <person name="Buchanan P."/>
            <person name="Buyck B."/>
            <person name="Bense V."/>
            <person name="Catcheside P."/>
            <person name="Chovatia M."/>
            <person name="Cooper J."/>
            <person name="Damon W."/>
            <person name="Desjardin D."/>
            <person name="Finy P."/>
            <person name="Geml J."/>
            <person name="Haridas S."/>
            <person name="Hughes K."/>
            <person name="Justo A."/>
            <person name="Karasinski D."/>
            <person name="Kautmanova I."/>
            <person name="Kiss B."/>
            <person name="Kocsube S."/>
            <person name="Kotiranta H."/>
            <person name="LaButti K.M."/>
            <person name="Lechner B.E."/>
            <person name="Liimatainen K."/>
            <person name="Lipzen A."/>
            <person name="Lukacs Z."/>
            <person name="Mihaltcheva S."/>
            <person name="Morgado L.N."/>
            <person name="Niskanen T."/>
            <person name="Noordeloos M.E."/>
            <person name="Ohm R.A."/>
            <person name="Ortiz-Santana B."/>
            <person name="Ovrebo C."/>
            <person name="Racz N."/>
            <person name="Riley R."/>
            <person name="Savchenko A."/>
            <person name="Shiryaev A."/>
            <person name="Soop K."/>
            <person name="Spirin V."/>
            <person name="Szebenyi C."/>
            <person name="Tomsovsky M."/>
            <person name="Tulloss R.E."/>
            <person name="Uehling J."/>
            <person name="Grigoriev I.V."/>
            <person name="Vagvolgyi C."/>
            <person name="Papp T."/>
            <person name="Martin F.M."/>
            <person name="Miettinen O."/>
            <person name="Hibbett D.S."/>
            <person name="Nagy L.G."/>
        </authorList>
    </citation>
    <scope>NUCLEOTIDE SEQUENCE [LARGE SCALE GENOMIC DNA]</scope>
    <source>
        <strain evidence="2 3">OMC1185</strain>
    </source>
</reference>
<protein>
    <submittedName>
        <fullName evidence="2">Uncharacterized protein</fullName>
    </submittedName>
</protein>
<evidence type="ECO:0000313" key="2">
    <source>
        <dbReference type="EMBL" id="TFK47763.1"/>
    </source>
</evidence>
<dbReference type="Proteomes" id="UP000305948">
    <property type="component" value="Unassembled WGS sequence"/>
</dbReference>
<proteinExistence type="predicted"/>
<feature type="region of interest" description="Disordered" evidence="1">
    <location>
        <begin position="1"/>
        <end position="28"/>
    </location>
</feature>
<organism evidence="2 3">
    <name type="scientific">Heliocybe sulcata</name>
    <dbReference type="NCBI Taxonomy" id="5364"/>
    <lineage>
        <taxon>Eukaryota</taxon>
        <taxon>Fungi</taxon>
        <taxon>Dikarya</taxon>
        <taxon>Basidiomycota</taxon>
        <taxon>Agaricomycotina</taxon>
        <taxon>Agaricomycetes</taxon>
        <taxon>Gloeophyllales</taxon>
        <taxon>Gloeophyllaceae</taxon>
        <taxon>Heliocybe</taxon>
    </lineage>
</organism>
<evidence type="ECO:0000313" key="3">
    <source>
        <dbReference type="Proteomes" id="UP000305948"/>
    </source>
</evidence>
<evidence type="ECO:0000256" key="1">
    <source>
        <dbReference type="SAM" id="MobiDB-lite"/>
    </source>
</evidence>
<feature type="compositionally biased region" description="Polar residues" evidence="1">
    <location>
        <begin position="1"/>
        <end position="11"/>
    </location>
</feature>